<dbReference type="RefSeq" id="XP_017995044.1">
    <property type="nucleotide sequence ID" value="XM_018147570.1"/>
</dbReference>
<reference evidence="1 2" key="1">
    <citation type="submission" date="2015-06" db="EMBL/GenBank/DDBJ databases">
        <title>Draft genome of the ant-associated black yeast Phialophora attae CBS 131958.</title>
        <authorList>
            <person name="Moreno L.F."/>
            <person name="Stielow B.J."/>
            <person name="de Hoog S."/>
            <person name="Vicente V.A."/>
            <person name="Weiss V.A."/>
            <person name="de Vries M."/>
            <person name="Cruz L.M."/>
            <person name="Souza E.M."/>
        </authorList>
    </citation>
    <scope>NUCLEOTIDE SEQUENCE [LARGE SCALE GENOMIC DNA]</scope>
    <source>
        <strain evidence="1 2">CBS 131958</strain>
    </source>
</reference>
<dbReference type="EMBL" id="LFJN01000045">
    <property type="protein sequence ID" value="KPI35081.1"/>
    <property type="molecule type" value="Genomic_DNA"/>
</dbReference>
<protein>
    <submittedName>
        <fullName evidence="1">Uncharacterized protein</fullName>
    </submittedName>
</protein>
<dbReference type="GeneID" id="28739450"/>
<dbReference type="AlphaFoldDB" id="A0A0N0NHU5"/>
<accession>A0A0N0NHU5</accession>
<proteinExistence type="predicted"/>
<comment type="caution">
    <text evidence="1">The sequence shown here is derived from an EMBL/GenBank/DDBJ whole genome shotgun (WGS) entry which is preliminary data.</text>
</comment>
<evidence type="ECO:0000313" key="1">
    <source>
        <dbReference type="EMBL" id="KPI35081.1"/>
    </source>
</evidence>
<name>A0A0N0NHU5_9EURO</name>
<gene>
    <name evidence="1" type="ORF">AB675_7219</name>
</gene>
<keyword evidence="2" id="KW-1185">Reference proteome</keyword>
<evidence type="ECO:0000313" key="2">
    <source>
        <dbReference type="Proteomes" id="UP000038010"/>
    </source>
</evidence>
<organism evidence="1 2">
    <name type="scientific">Cyphellophora attinorum</name>
    <dbReference type="NCBI Taxonomy" id="1664694"/>
    <lineage>
        <taxon>Eukaryota</taxon>
        <taxon>Fungi</taxon>
        <taxon>Dikarya</taxon>
        <taxon>Ascomycota</taxon>
        <taxon>Pezizomycotina</taxon>
        <taxon>Eurotiomycetes</taxon>
        <taxon>Chaetothyriomycetidae</taxon>
        <taxon>Chaetothyriales</taxon>
        <taxon>Cyphellophoraceae</taxon>
        <taxon>Cyphellophora</taxon>
    </lineage>
</organism>
<dbReference type="Proteomes" id="UP000038010">
    <property type="component" value="Unassembled WGS sequence"/>
</dbReference>
<dbReference type="VEuPathDB" id="FungiDB:AB675_7219"/>
<sequence>MADASQWTPPNNDGVFAQGRFPGIAQIVTEQNPPTKVCYRIAQNNDDLPDIRPGDWTPYKSADDLTDNEWKSFKNIVFVVSRHGPEDYGEKDDIDRPSCWAANAIVAARVQEGVHQDGIQNQVNKCMQGPTLCICCDLEEAEAEFQKPMPAYPMRERTGDNESFSGSNNYPMLIPTMEKLESLYTQPDTSDNDKPNIHFVSRSIFSLAFSHDPWGGFLWRFKSWHNKLYLVYQFRQDWEGRHIVDIKYQPTTDRPLQNAIPYVHDPIYAIKFLAMPLKAFATGGRPGRPAHPQADPGAPARPAWEANVHHWLSEEFNAREACMSPNQAEQVIARGQGRLLF</sequence>